<feature type="region of interest" description="Disordered" evidence="1">
    <location>
        <begin position="55"/>
        <end position="158"/>
    </location>
</feature>
<proteinExistence type="predicted"/>
<gene>
    <name evidence="2" type="ORF">BaRGS_00036829</name>
</gene>
<dbReference type="Proteomes" id="UP001519460">
    <property type="component" value="Unassembled WGS sequence"/>
</dbReference>
<evidence type="ECO:0000313" key="3">
    <source>
        <dbReference type="Proteomes" id="UP001519460"/>
    </source>
</evidence>
<comment type="caution">
    <text evidence="2">The sequence shown here is derived from an EMBL/GenBank/DDBJ whole genome shotgun (WGS) entry which is preliminary data.</text>
</comment>
<feature type="compositionally biased region" description="Basic and acidic residues" evidence="1">
    <location>
        <begin position="101"/>
        <end position="110"/>
    </location>
</feature>
<evidence type="ECO:0000313" key="2">
    <source>
        <dbReference type="EMBL" id="KAK7467943.1"/>
    </source>
</evidence>
<reference evidence="2 3" key="1">
    <citation type="journal article" date="2023" name="Sci. Data">
        <title>Genome assembly of the Korean intertidal mud-creeper Batillaria attramentaria.</title>
        <authorList>
            <person name="Patra A.K."/>
            <person name="Ho P.T."/>
            <person name="Jun S."/>
            <person name="Lee S.J."/>
            <person name="Kim Y."/>
            <person name="Won Y.J."/>
        </authorList>
    </citation>
    <scope>NUCLEOTIDE SEQUENCE [LARGE SCALE GENOMIC DNA]</scope>
    <source>
        <strain evidence="2">Wonlab-2016</strain>
    </source>
</reference>
<feature type="compositionally biased region" description="Pro residues" evidence="1">
    <location>
        <begin position="66"/>
        <end position="78"/>
    </location>
</feature>
<organism evidence="2 3">
    <name type="scientific">Batillaria attramentaria</name>
    <dbReference type="NCBI Taxonomy" id="370345"/>
    <lineage>
        <taxon>Eukaryota</taxon>
        <taxon>Metazoa</taxon>
        <taxon>Spiralia</taxon>
        <taxon>Lophotrochozoa</taxon>
        <taxon>Mollusca</taxon>
        <taxon>Gastropoda</taxon>
        <taxon>Caenogastropoda</taxon>
        <taxon>Sorbeoconcha</taxon>
        <taxon>Cerithioidea</taxon>
        <taxon>Batillariidae</taxon>
        <taxon>Batillaria</taxon>
    </lineage>
</organism>
<dbReference type="AlphaFoldDB" id="A0ABD0JBR7"/>
<evidence type="ECO:0000256" key="1">
    <source>
        <dbReference type="SAM" id="MobiDB-lite"/>
    </source>
</evidence>
<sequence length="158" mass="17159">MDTLFRFYGDYILLYISDDVAAQQAAEDFLSDLDSVVAQQIDDRFKEIMLKKKVKPSATSLLPRPANTPTPVLAPGPTAPQHDSTLSPFPRTTAGYGTDNDSVKTEDFESRFQSLLVMSDGRETTSGETTPKQLAGSSAGVTPTSSPNRSRSVSPERL</sequence>
<protein>
    <submittedName>
        <fullName evidence="2">Uncharacterized protein</fullName>
    </submittedName>
</protein>
<accession>A0ABD0JBR7</accession>
<keyword evidence="3" id="KW-1185">Reference proteome</keyword>
<feature type="non-terminal residue" evidence="2">
    <location>
        <position position="158"/>
    </location>
</feature>
<name>A0ABD0JBR7_9CAEN</name>
<feature type="compositionally biased region" description="Polar residues" evidence="1">
    <location>
        <begin position="126"/>
        <end position="158"/>
    </location>
</feature>
<dbReference type="EMBL" id="JACVVK020000530">
    <property type="protein sequence ID" value="KAK7467943.1"/>
    <property type="molecule type" value="Genomic_DNA"/>
</dbReference>